<accession>A0A387BF76</accession>
<proteinExistence type="predicted"/>
<dbReference type="PROSITE" id="PS51186">
    <property type="entry name" value="GNAT"/>
    <property type="match status" value="1"/>
</dbReference>
<organism evidence="2 3">
    <name type="scientific">Protaetiibacter intestinalis</name>
    <dbReference type="NCBI Taxonomy" id="2419774"/>
    <lineage>
        <taxon>Bacteria</taxon>
        <taxon>Bacillati</taxon>
        <taxon>Actinomycetota</taxon>
        <taxon>Actinomycetes</taxon>
        <taxon>Micrococcales</taxon>
        <taxon>Microbacteriaceae</taxon>
        <taxon>Protaetiibacter</taxon>
    </lineage>
</organism>
<evidence type="ECO:0000259" key="1">
    <source>
        <dbReference type="PROSITE" id="PS51186"/>
    </source>
</evidence>
<protein>
    <submittedName>
        <fullName evidence="2">N-acetyltransferase</fullName>
    </submittedName>
</protein>
<name>A0A387BF76_9MICO</name>
<keyword evidence="2" id="KW-0808">Transferase</keyword>
<sequence length="139" mass="15685">MDARFRFSTDPADIDRERVHRWLSEDAYWARGRSRELQDAALDGSRNFAVVDSASGEQVAFARVVTDGVTFAWLCDVYVAPEVRGRRVGVGLIAGVAAELERLGVRRWVLRTADAHGLYARFGFEPLAEPDTWMVREAR</sequence>
<dbReference type="OrthoDB" id="3216107at2"/>
<evidence type="ECO:0000313" key="3">
    <source>
        <dbReference type="Proteomes" id="UP000278886"/>
    </source>
</evidence>
<dbReference type="GO" id="GO:0016747">
    <property type="term" value="F:acyltransferase activity, transferring groups other than amino-acyl groups"/>
    <property type="evidence" value="ECO:0007669"/>
    <property type="project" value="InterPro"/>
</dbReference>
<evidence type="ECO:0000313" key="2">
    <source>
        <dbReference type="EMBL" id="AYF99626.1"/>
    </source>
</evidence>
<feature type="domain" description="N-acetyltransferase" evidence="1">
    <location>
        <begin position="3"/>
        <end position="139"/>
    </location>
</feature>
<dbReference type="InterPro" id="IPR016181">
    <property type="entry name" value="Acyl_CoA_acyltransferase"/>
</dbReference>
<dbReference type="CDD" id="cd04301">
    <property type="entry name" value="NAT_SF"/>
    <property type="match status" value="1"/>
</dbReference>
<dbReference type="Gene3D" id="3.40.630.30">
    <property type="match status" value="1"/>
</dbReference>
<dbReference type="InterPro" id="IPR000182">
    <property type="entry name" value="GNAT_dom"/>
</dbReference>
<dbReference type="PANTHER" id="PTHR43233">
    <property type="entry name" value="FAMILY N-ACETYLTRANSFERASE, PUTATIVE (AFU_ORTHOLOGUE AFUA_6G03350)-RELATED"/>
    <property type="match status" value="1"/>
</dbReference>
<gene>
    <name evidence="2" type="ORF">D7I47_14355</name>
</gene>
<dbReference type="EMBL" id="CP032630">
    <property type="protein sequence ID" value="AYF99626.1"/>
    <property type="molecule type" value="Genomic_DNA"/>
</dbReference>
<dbReference type="Proteomes" id="UP000278886">
    <property type="component" value="Chromosome"/>
</dbReference>
<reference evidence="3" key="1">
    <citation type="submission" date="2018-09" db="EMBL/GenBank/DDBJ databases">
        <title>Genome sequencing of strain 2DFWR-13.</title>
        <authorList>
            <person name="Heo J."/>
            <person name="Kim S.-J."/>
            <person name="Kwon S.-W."/>
        </authorList>
    </citation>
    <scope>NUCLEOTIDE SEQUENCE [LARGE SCALE GENOMIC DNA]</scope>
    <source>
        <strain evidence="3">2DFWR-13</strain>
    </source>
</reference>
<dbReference type="PANTHER" id="PTHR43233:SF1">
    <property type="entry name" value="FAMILY N-ACETYLTRANSFERASE, PUTATIVE (AFU_ORTHOLOGUE AFUA_6G03350)-RELATED"/>
    <property type="match status" value="1"/>
</dbReference>
<dbReference type="InterPro" id="IPR053144">
    <property type="entry name" value="Acetyltransferase_Butenolide"/>
</dbReference>
<dbReference type="AlphaFoldDB" id="A0A387BF76"/>
<dbReference type="SUPFAM" id="SSF55729">
    <property type="entry name" value="Acyl-CoA N-acyltransferases (Nat)"/>
    <property type="match status" value="1"/>
</dbReference>
<keyword evidence="3" id="KW-1185">Reference proteome</keyword>
<dbReference type="KEGG" id="lyd:D7I47_14355"/>
<dbReference type="Pfam" id="PF00583">
    <property type="entry name" value="Acetyltransf_1"/>
    <property type="match status" value="1"/>
</dbReference>